<dbReference type="InterPro" id="IPR051603">
    <property type="entry name" value="Zinc-ADH_QOR/CCCR"/>
</dbReference>
<evidence type="ECO:0000313" key="9">
    <source>
        <dbReference type="RefSeq" id="XP_022088973.1"/>
    </source>
</evidence>
<protein>
    <submittedName>
        <fullName evidence="9">Quinone oxidoreductase-like</fullName>
    </submittedName>
</protein>
<dbReference type="GO" id="GO:0003960">
    <property type="term" value="F:quinone reductase (NADPH) activity"/>
    <property type="evidence" value="ECO:0007669"/>
    <property type="project" value="TreeGrafter"/>
</dbReference>
<dbReference type="InterPro" id="IPR013149">
    <property type="entry name" value="ADH-like_C"/>
</dbReference>
<dbReference type="AlphaFoldDB" id="A0A8B7Y6Y2"/>
<gene>
    <name evidence="9" type="primary">LOC110978345</name>
</gene>
<dbReference type="InterPro" id="IPR013154">
    <property type="entry name" value="ADH-like_N"/>
</dbReference>
<dbReference type="OMA" id="KGMTAHY"/>
<comment type="subcellular location">
    <subcellularLocation>
        <location evidence="1">Cytoplasm</location>
    </subcellularLocation>
</comment>
<evidence type="ECO:0000256" key="3">
    <source>
        <dbReference type="ARBA" id="ARBA00022490"/>
    </source>
</evidence>
<dbReference type="PANTHER" id="PTHR44154">
    <property type="entry name" value="QUINONE OXIDOREDUCTASE"/>
    <property type="match status" value="1"/>
</dbReference>
<dbReference type="OrthoDB" id="3941538at2759"/>
<sequence>MSNKVTGVFRSVMKAIRVTQFGGPEVLKLEANLPIPKPAAGQVLIKIEAAGINPVETYLRAGAYAKLPDLPWTPGNDGAGTVQEVGSGVTTVKVGDRVYTRGTLTGSYADYTVADKSCVFGLDEKLDFKQGATLGIPYFTAYRALVQRARAQAGMTVLVHGASGSVGIASVQFARAYGMTVLGTAGSEQGMKLVGEMGAHHIFNHRQQGYTDKIMEATSGRGVDVVIEMLANVNLQRDLEILAPGGTVAIVGNRGSIEINPRLTMGKESSIVGVMGSTKEADTRETAAAIQAGMEGGWIKPFIGKEYPLQDAAIAHDYIIKTTSAMGRVVLIP</sequence>
<comment type="similarity">
    <text evidence="2">Belongs to the zinc-containing alcohol dehydrogenase family. Quinone oxidoreductase subfamily.</text>
</comment>
<evidence type="ECO:0000256" key="2">
    <source>
        <dbReference type="ARBA" id="ARBA00010371"/>
    </source>
</evidence>
<evidence type="ECO:0000256" key="1">
    <source>
        <dbReference type="ARBA" id="ARBA00004496"/>
    </source>
</evidence>
<dbReference type="Gene3D" id="3.40.50.720">
    <property type="entry name" value="NAD(P)-binding Rossmann-like Domain"/>
    <property type="match status" value="1"/>
</dbReference>
<dbReference type="Pfam" id="PF00107">
    <property type="entry name" value="ADH_zinc_N"/>
    <property type="match status" value="1"/>
</dbReference>
<dbReference type="GO" id="GO:0005829">
    <property type="term" value="C:cytosol"/>
    <property type="evidence" value="ECO:0007669"/>
    <property type="project" value="TreeGrafter"/>
</dbReference>
<keyword evidence="4" id="KW-0521">NADP</keyword>
<keyword evidence="6" id="KW-0007">Acetylation</keyword>
<dbReference type="GO" id="GO:0070402">
    <property type="term" value="F:NADPH binding"/>
    <property type="evidence" value="ECO:0007669"/>
    <property type="project" value="TreeGrafter"/>
</dbReference>
<accession>A0A8B7Y6Y2</accession>
<dbReference type="RefSeq" id="XP_022088973.1">
    <property type="nucleotide sequence ID" value="XM_022233281.1"/>
</dbReference>
<dbReference type="SUPFAM" id="SSF51735">
    <property type="entry name" value="NAD(P)-binding Rossmann-fold domains"/>
    <property type="match status" value="1"/>
</dbReference>
<dbReference type="CDD" id="cd08253">
    <property type="entry name" value="zeta_crystallin"/>
    <property type="match status" value="1"/>
</dbReference>
<dbReference type="SMART" id="SM00829">
    <property type="entry name" value="PKS_ER"/>
    <property type="match status" value="1"/>
</dbReference>
<dbReference type="SUPFAM" id="SSF50129">
    <property type="entry name" value="GroES-like"/>
    <property type="match status" value="1"/>
</dbReference>
<reference evidence="9" key="1">
    <citation type="submission" date="2025-08" db="UniProtKB">
        <authorList>
            <consortium name="RefSeq"/>
        </authorList>
    </citation>
    <scope>IDENTIFICATION</scope>
</reference>
<dbReference type="KEGG" id="aplc:110978345"/>
<evidence type="ECO:0000256" key="4">
    <source>
        <dbReference type="ARBA" id="ARBA00022857"/>
    </source>
</evidence>
<keyword evidence="5" id="KW-0694">RNA-binding</keyword>
<dbReference type="GeneID" id="110978345"/>
<dbReference type="InterPro" id="IPR011032">
    <property type="entry name" value="GroES-like_sf"/>
</dbReference>
<evidence type="ECO:0000256" key="5">
    <source>
        <dbReference type="ARBA" id="ARBA00022884"/>
    </source>
</evidence>
<dbReference type="Proteomes" id="UP000694845">
    <property type="component" value="Unplaced"/>
</dbReference>
<dbReference type="InterPro" id="IPR020843">
    <property type="entry name" value="ER"/>
</dbReference>
<name>A0A8B7Y6Y2_ACAPL</name>
<evidence type="ECO:0000313" key="8">
    <source>
        <dbReference type="Proteomes" id="UP000694845"/>
    </source>
</evidence>
<proteinExistence type="inferred from homology"/>
<dbReference type="PANTHER" id="PTHR44154:SF1">
    <property type="entry name" value="QUINONE OXIDOREDUCTASE"/>
    <property type="match status" value="1"/>
</dbReference>
<organism evidence="8 9">
    <name type="scientific">Acanthaster planci</name>
    <name type="common">Crown-of-thorns starfish</name>
    <dbReference type="NCBI Taxonomy" id="133434"/>
    <lineage>
        <taxon>Eukaryota</taxon>
        <taxon>Metazoa</taxon>
        <taxon>Echinodermata</taxon>
        <taxon>Eleutherozoa</taxon>
        <taxon>Asterozoa</taxon>
        <taxon>Asteroidea</taxon>
        <taxon>Valvatacea</taxon>
        <taxon>Valvatida</taxon>
        <taxon>Acanthasteridae</taxon>
        <taxon>Acanthaster</taxon>
    </lineage>
</organism>
<evidence type="ECO:0000259" key="7">
    <source>
        <dbReference type="SMART" id="SM00829"/>
    </source>
</evidence>
<keyword evidence="8" id="KW-1185">Reference proteome</keyword>
<dbReference type="FunFam" id="3.90.180.10:FF:000016">
    <property type="entry name" value="Quinone oxidoreductase"/>
    <property type="match status" value="1"/>
</dbReference>
<dbReference type="GO" id="GO:0003730">
    <property type="term" value="F:mRNA 3'-UTR binding"/>
    <property type="evidence" value="ECO:0007669"/>
    <property type="project" value="TreeGrafter"/>
</dbReference>
<dbReference type="Pfam" id="PF08240">
    <property type="entry name" value="ADH_N"/>
    <property type="match status" value="1"/>
</dbReference>
<feature type="domain" description="Enoyl reductase (ER)" evidence="7">
    <location>
        <begin position="22"/>
        <end position="331"/>
    </location>
</feature>
<dbReference type="InterPro" id="IPR036291">
    <property type="entry name" value="NAD(P)-bd_dom_sf"/>
</dbReference>
<keyword evidence="3" id="KW-0963">Cytoplasm</keyword>
<evidence type="ECO:0000256" key="6">
    <source>
        <dbReference type="ARBA" id="ARBA00022990"/>
    </source>
</evidence>
<dbReference type="Gene3D" id="3.90.180.10">
    <property type="entry name" value="Medium-chain alcohol dehydrogenases, catalytic domain"/>
    <property type="match status" value="1"/>
</dbReference>
<dbReference type="FunFam" id="3.40.50.720:FF:000244">
    <property type="entry name" value="quinone oxidoreductase"/>
    <property type="match status" value="1"/>
</dbReference>